<name>A0A0L8HLN8_OCTBM</name>
<proteinExistence type="predicted"/>
<evidence type="ECO:0000313" key="1">
    <source>
        <dbReference type="EMBL" id="KOF89700.1"/>
    </source>
</evidence>
<sequence>MVTVGILVYNWNAFRNTSFFGFFCGSGIHECATKSDLLFPFPFWGFLSRSLNYGISVNLMYTHTNGTVVLENLRSSNMGYPTNI</sequence>
<gene>
    <name evidence="1" type="ORF">OCBIM_22012658mg</name>
</gene>
<accession>A0A0L8HLN8</accession>
<organism evidence="1">
    <name type="scientific">Octopus bimaculoides</name>
    <name type="common">California two-spotted octopus</name>
    <dbReference type="NCBI Taxonomy" id="37653"/>
    <lineage>
        <taxon>Eukaryota</taxon>
        <taxon>Metazoa</taxon>
        <taxon>Spiralia</taxon>
        <taxon>Lophotrochozoa</taxon>
        <taxon>Mollusca</taxon>
        <taxon>Cephalopoda</taxon>
        <taxon>Coleoidea</taxon>
        <taxon>Octopodiformes</taxon>
        <taxon>Octopoda</taxon>
        <taxon>Incirrata</taxon>
        <taxon>Octopodidae</taxon>
        <taxon>Octopus</taxon>
    </lineage>
</organism>
<reference evidence="1" key="1">
    <citation type="submission" date="2015-07" db="EMBL/GenBank/DDBJ databases">
        <title>MeaNS - Measles Nucleotide Surveillance Program.</title>
        <authorList>
            <person name="Tran T."/>
            <person name="Druce J."/>
        </authorList>
    </citation>
    <scope>NUCLEOTIDE SEQUENCE</scope>
    <source>
        <strain evidence="1">UCB-OBI-ISO-001</strain>
        <tissue evidence="1">Gonad</tissue>
    </source>
</reference>
<protein>
    <submittedName>
        <fullName evidence="1">Uncharacterized protein</fullName>
    </submittedName>
</protein>
<dbReference type="EMBL" id="KQ417923">
    <property type="protein sequence ID" value="KOF89700.1"/>
    <property type="molecule type" value="Genomic_DNA"/>
</dbReference>
<dbReference type="AlphaFoldDB" id="A0A0L8HLN8"/>